<dbReference type="Proteomes" id="UP000815677">
    <property type="component" value="Unassembled WGS sequence"/>
</dbReference>
<accession>A0ABQ0LHN6</accession>
<dbReference type="EMBL" id="DF846523">
    <property type="protein sequence ID" value="GAT50551.1"/>
    <property type="molecule type" value="Genomic_DNA"/>
</dbReference>
<keyword evidence="2" id="KW-1185">Reference proteome</keyword>
<evidence type="ECO:0000313" key="2">
    <source>
        <dbReference type="Proteomes" id="UP000815677"/>
    </source>
</evidence>
<proteinExistence type="predicted"/>
<reference evidence="1" key="1">
    <citation type="submission" date="2014-09" db="EMBL/GenBank/DDBJ databases">
        <title>Genome sequence of the luminous mushroom Mycena chlorophos for searching fungal bioluminescence genes.</title>
        <authorList>
            <person name="Tanaka Y."/>
            <person name="Kasuga D."/>
            <person name="Oba Y."/>
            <person name="Hase S."/>
            <person name="Sato K."/>
            <person name="Oba Y."/>
            <person name="Sakakibara Y."/>
        </authorList>
    </citation>
    <scope>NUCLEOTIDE SEQUENCE</scope>
</reference>
<name>A0ABQ0LHN6_MYCCL</name>
<organism evidence="1 2">
    <name type="scientific">Mycena chlorophos</name>
    <name type="common">Agaric fungus</name>
    <name type="synonym">Agaricus chlorophos</name>
    <dbReference type="NCBI Taxonomy" id="658473"/>
    <lineage>
        <taxon>Eukaryota</taxon>
        <taxon>Fungi</taxon>
        <taxon>Dikarya</taxon>
        <taxon>Basidiomycota</taxon>
        <taxon>Agaricomycotina</taxon>
        <taxon>Agaricomycetes</taxon>
        <taxon>Agaricomycetidae</taxon>
        <taxon>Agaricales</taxon>
        <taxon>Marasmiineae</taxon>
        <taxon>Mycenaceae</taxon>
        <taxon>Mycena</taxon>
    </lineage>
</organism>
<protein>
    <submittedName>
        <fullName evidence="1">Uncharacterized protein</fullName>
    </submittedName>
</protein>
<sequence length="148" mass="15968">MSNPEVQLSNFAHTTTWQIYRLEIMLFNQNVALQELLARHENATVRFSANPLATLSAPWLRVPVPAIPPPPAAGAQANLPPAFIPPTVVAPPPPQNFPATKGELLELTENEANNLLAAYGEPDFQPPAVSSPNQRARSAFANFIGVAL</sequence>
<gene>
    <name evidence="1" type="ORF">MCHLO_07779</name>
</gene>
<evidence type="ECO:0000313" key="1">
    <source>
        <dbReference type="EMBL" id="GAT50551.1"/>
    </source>
</evidence>